<dbReference type="GO" id="GO:0004197">
    <property type="term" value="F:cysteine-type endopeptidase activity"/>
    <property type="evidence" value="ECO:0007669"/>
    <property type="project" value="InterPro"/>
</dbReference>
<dbReference type="Proteomes" id="UP000694380">
    <property type="component" value="Unplaced"/>
</dbReference>
<keyword evidence="6" id="KW-1185">Reference proteome</keyword>
<proteinExistence type="inferred from homology"/>
<accession>A0A8C3FW02</accession>
<dbReference type="PROSITE" id="PS50208">
    <property type="entry name" value="CASPASE_P20"/>
    <property type="match status" value="1"/>
</dbReference>
<dbReference type="PANTHER" id="PTHR10454:SF199">
    <property type="entry name" value="CASPASE FAMILY P20 DOMAIN-CONTAINING PROTEIN"/>
    <property type="match status" value="1"/>
</dbReference>
<dbReference type="InterPro" id="IPR001309">
    <property type="entry name" value="Pept_C14_p20"/>
</dbReference>
<dbReference type="GO" id="GO:0006508">
    <property type="term" value="P:proteolysis"/>
    <property type="evidence" value="ECO:0007669"/>
    <property type="project" value="InterPro"/>
</dbReference>
<gene>
    <name evidence="5" type="primary">LOC101949026</name>
</gene>
<feature type="domain" description="Caspase family p20" evidence="4">
    <location>
        <begin position="6"/>
        <end position="130"/>
    </location>
</feature>
<dbReference type="AlphaFoldDB" id="A0A8C3FW02"/>
<evidence type="ECO:0000313" key="6">
    <source>
        <dbReference type="Proteomes" id="UP000694380"/>
    </source>
</evidence>
<comment type="similarity">
    <text evidence="1 2">Belongs to the peptidase C14A family.</text>
</comment>
<sequence>RSRPTRKNRAVIIVNYEFHGSPEPLKLRKGAKREADKLFKALSKLNYAVKLHYDQEAQEIEEIYRQESREEHGDCFVSILSSHGEEGAIYDCRGELLKLTRIFQMLSPQRCPVLAGKPKIFFIQACRGNVTDPGVWVETDSGRPPADSFSHYLSIPDSTAVMFACSPGYSAFLNPLGSMFLQTLLEFLEGDERHLELARLMTRISWKVAFHREAKGKYQGEKEMPCFVTNMVRWHFHPSTQHPPSDVQEGLNAQFSRKATLVHTSPFRVHTPSLV</sequence>
<dbReference type="PANTHER" id="PTHR10454">
    <property type="entry name" value="CASPASE"/>
    <property type="match status" value="1"/>
</dbReference>
<dbReference type="Ensembl" id="ENSCPBT00000017541.1">
    <property type="protein sequence ID" value="ENSCPBP00000014788.1"/>
    <property type="gene ID" value="ENSCPBG00000010983.1"/>
</dbReference>
<dbReference type="SUPFAM" id="SSF52129">
    <property type="entry name" value="Caspase-like"/>
    <property type="match status" value="1"/>
</dbReference>
<name>A0A8C3FW02_CHRPI</name>
<dbReference type="Gene3D" id="3.40.50.1460">
    <property type="match status" value="1"/>
</dbReference>
<evidence type="ECO:0000259" key="3">
    <source>
        <dbReference type="PROSITE" id="PS50207"/>
    </source>
</evidence>
<dbReference type="FunFam" id="3.40.50.1460:FF:000024">
    <property type="entry name" value="Caspase 21"/>
    <property type="match status" value="1"/>
</dbReference>
<dbReference type="PROSITE" id="PS01122">
    <property type="entry name" value="CASPASE_CYS"/>
    <property type="match status" value="1"/>
</dbReference>
<protein>
    <recommendedName>
        <fullName evidence="7">Caspase 3</fullName>
    </recommendedName>
</protein>
<dbReference type="SMART" id="SM00115">
    <property type="entry name" value="CASc"/>
    <property type="match status" value="1"/>
</dbReference>
<dbReference type="InterPro" id="IPR033139">
    <property type="entry name" value="Caspase_cys_AS"/>
</dbReference>
<feature type="domain" description="Caspase family p10" evidence="3">
    <location>
        <begin position="177"/>
        <end position="233"/>
    </location>
</feature>
<dbReference type="PRINTS" id="PR00376">
    <property type="entry name" value="IL1BCENZYME"/>
</dbReference>
<reference evidence="5" key="2">
    <citation type="submission" date="2025-09" db="UniProtKB">
        <authorList>
            <consortium name="Ensembl"/>
        </authorList>
    </citation>
    <scope>IDENTIFICATION</scope>
</reference>
<reference evidence="5" key="1">
    <citation type="submission" date="2025-08" db="UniProtKB">
        <authorList>
            <consortium name="Ensembl"/>
        </authorList>
    </citation>
    <scope>IDENTIFICATION</scope>
</reference>
<dbReference type="InterPro" id="IPR015917">
    <property type="entry name" value="Pept_C14A"/>
</dbReference>
<dbReference type="InterPro" id="IPR029030">
    <property type="entry name" value="Caspase-like_dom_sf"/>
</dbReference>
<evidence type="ECO:0000256" key="2">
    <source>
        <dbReference type="RuleBase" id="RU003971"/>
    </source>
</evidence>
<evidence type="ECO:0000313" key="5">
    <source>
        <dbReference type="Ensembl" id="ENSCPBP00000014788.1"/>
    </source>
</evidence>
<organism evidence="5 6">
    <name type="scientific">Chrysemys picta bellii</name>
    <name type="common">Western painted turtle</name>
    <name type="synonym">Emys bellii</name>
    <dbReference type="NCBI Taxonomy" id="8478"/>
    <lineage>
        <taxon>Eukaryota</taxon>
        <taxon>Metazoa</taxon>
        <taxon>Chordata</taxon>
        <taxon>Craniata</taxon>
        <taxon>Vertebrata</taxon>
        <taxon>Euteleostomi</taxon>
        <taxon>Archelosauria</taxon>
        <taxon>Testudinata</taxon>
        <taxon>Testudines</taxon>
        <taxon>Cryptodira</taxon>
        <taxon>Durocryptodira</taxon>
        <taxon>Testudinoidea</taxon>
        <taxon>Emydidae</taxon>
        <taxon>Chrysemys</taxon>
    </lineage>
</organism>
<dbReference type="InterPro" id="IPR002138">
    <property type="entry name" value="Pept_C14_p10"/>
</dbReference>
<dbReference type="Pfam" id="PF00656">
    <property type="entry name" value="Peptidase_C14"/>
    <property type="match status" value="1"/>
</dbReference>
<dbReference type="GO" id="GO:0043525">
    <property type="term" value="P:positive regulation of neuron apoptotic process"/>
    <property type="evidence" value="ECO:0007669"/>
    <property type="project" value="TreeGrafter"/>
</dbReference>
<evidence type="ECO:0000259" key="4">
    <source>
        <dbReference type="PROSITE" id="PS50208"/>
    </source>
</evidence>
<dbReference type="GO" id="GO:0006915">
    <property type="term" value="P:apoptotic process"/>
    <property type="evidence" value="ECO:0007669"/>
    <property type="project" value="TreeGrafter"/>
</dbReference>
<dbReference type="GeneTree" id="ENSGT00940000164699"/>
<dbReference type="PROSITE" id="PS50207">
    <property type="entry name" value="CASPASE_P10"/>
    <property type="match status" value="1"/>
</dbReference>
<dbReference type="GO" id="GO:0005737">
    <property type="term" value="C:cytoplasm"/>
    <property type="evidence" value="ECO:0007669"/>
    <property type="project" value="TreeGrafter"/>
</dbReference>
<evidence type="ECO:0008006" key="7">
    <source>
        <dbReference type="Google" id="ProtNLM"/>
    </source>
</evidence>
<dbReference type="InterPro" id="IPR002398">
    <property type="entry name" value="Pept_C14"/>
</dbReference>
<dbReference type="OMA" id="YEGCKQM"/>
<evidence type="ECO:0000256" key="1">
    <source>
        <dbReference type="ARBA" id="ARBA00010134"/>
    </source>
</evidence>
<dbReference type="InterPro" id="IPR011600">
    <property type="entry name" value="Pept_C14_caspase"/>
</dbReference>